<keyword evidence="4" id="KW-0418">Kinase</keyword>
<dbReference type="FunFam" id="3.30.200.20:FF:000166">
    <property type="entry name" value="Mitogen-activated protein kinase"/>
    <property type="match status" value="1"/>
</dbReference>
<proteinExistence type="predicted"/>
<dbReference type="EMBL" id="LUCH01017217">
    <property type="protein sequence ID" value="KAF5395216.1"/>
    <property type="molecule type" value="Genomic_DNA"/>
</dbReference>
<evidence type="ECO:0000313" key="7">
    <source>
        <dbReference type="EMBL" id="KAF5395216.1"/>
    </source>
</evidence>
<evidence type="ECO:0000256" key="4">
    <source>
        <dbReference type="ARBA" id="ARBA00022777"/>
    </source>
</evidence>
<comment type="caution">
    <text evidence="7">The sequence shown here is derived from an EMBL/GenBank/DDBJ whole genome shotgun (WGS) entry which is preliminary data.</text>
</comment>
<evidence type="ECO:0000313" key="8">
    <source>
        <dbReference type="Proteomes" id="UP000748531"/>
    </source>
</evidence>
<evidence type="ECO:0000259" key="6">
    <source>
        <dbReference type="PROSITE" id="PS50011"/>
    </source>
</evidence>
<name>A0A8J4SP89_9TREM</name>
<reference evidence="7" key="1">
    <citation type="submission" date="2019-05" db="EMBL/GenBank/DDBJ databases">
        <title>Annotation for the trematode Paragonimus heterotremus.</title>
        <authorList>
            <person name="Choi Y.-J."/>
        </authorList>
    </citation>
    <scope>NUCLEOTIDE SEQUENCE</scope>
    <source>
        <strain evidence="7">LC</strain>
    </source>
</reference>
<dbReference type="PANTHER" id="PTHR24055">
    <property type="entry name" value="MITOGEN-ACTIVATED PROTEIN KINASE"/>
    <property type="match status" value="1"/>
</dbReference>
<feature type="domain" description="Protein kinase" evidence="6">
    <location>
        <begin position="1"/>
        <end position="352"/>
    </location>
</feature>
<keyword evidence="3" id="KW-0547">Nucleotide-binding</keyword>
<keyword evidence="8" id="KW-1185">Reference proteome</keyword>
<dbReference type="Pfam" id="PF00069">
    <property type="entry name" value="Pkinase"/>
    <property type="match status" value="1"/>
</dbReference>
<gene>
    <name evidence="7" type="ORF">PHET_05468</name>
</gene>
<dbReference type="SUPFAM" id="SSF56112">
    <property type="entry name" value="Protein kinase-like (PK-like)"/>
    <property type="match status" value="1"/>
</dbReference>
<dbReference type="OrthoDB" id="192887at2759"/>
<dbReference type="GO" id="GO:0005524">
    <property type="term" value="F:ATP binding"/>
    <property type="evidence" value="ECO:0007669"/>
    <property type="project" value="UniProtKB-KW"/>
</dbReference>
<organism evidence="7 8">
    <name type="scientific">Paragonimus heterotremus</name>
    <dbReference type="NCBI Taxonomy" id="100268"/>
    <lineage>
        <taxon>Eukaryota</taxon>
        <taxon>Metazoa</taxon>
        <taxon>Spiralia</taxon>
        <taxon>Lophotrochozoa</taxon>
        <taxon>Platyhelminthes</taxon>
        <taxon>Trematoda</taxon>
        <taxon>Digenea</taxon>
        <taxon>Plagiorchiida</taxon>
        <taxon>Troglotremata</taxon>
        <taxon>Troglotrematidae</taxon>
        <taxon>Paragonimus</taxon>
    </lineage>
</organism>
<dbReference type="InterPro" id="IPR050117">
    <property type="entry name" value="MAPK"/>
</dbReference>
<protein>
    <recommendedName>
        <fullName evidence="6">Protein kinase domain-containing protein</fullName>
    </recommendedName>
</protein>
<dbReference type="PROSITE" id="PS01351">
    <property type="entry name" value="MAPK"/>
    <property type="match status" value="1"/>
</dbReference>
<dbReference type="PROSITE" id="PS50011">
    <property type="entry name" value="PROTEIN_KINASE_DOM"/>
    <property type="match status" value="1"/>
</dbReference>
<keyword evidence="1" id="KW-0723">Serine/threonine-protein kinase</keyword>
<dbReference type="CDD" id="cd07852">
    <property type="entry name" value="STKc_MAPK15-like"/>
    <property type="match status" value="1"/>
</dbReference>
<feature type="non-terminal residue" evidence="7">
    <location>
        <position position="1"/>
    </location>
</feature>
<keyword evidence="5" id="KW-0067">ATP-binding</keyword>
<keyword evidence="2" id="KW-0808">Transferase</keyword>
<dbReference type="FunFam" id="1.10.510.10:FF:000624">
    <property type="entry name" value="Mitogen-activated protein kinase"/>
    <property type="match status" value="1"/>
</dbReference>
<dbReference type="InterPro" id="IPR000719">
    <property type="entry name" value="Prot_kinase_dom"/>
</dbReference>
<dbReference type="Gene3D" id="1.10.510.10">
    <property type="entry name" value="Transferase(Phosphotransferase) domain 1"/>
    <property type="match status" value="1"/>
</dbReference>
<dbReference type="AlphaFoldDB" id="A0A8J4SP89"/>
<sequence>AYGIVWKAVNRKTREVVALKKIFDAFRNQTDAQRTFREIAFLQEFGEHPNIITLYNVMRANTDKDIYLVFEYMETDLHNVIKKGNILRDIHKQYVMYQLLKATVYLHSAEVIHRDQKPSNVLLDSDCFVKLCDFGLARSLTGRNRPRGSNGSAAYKPTIPALTEYVATRWYRAPEILLACQDYTKGVDMWSLGCILGEMLVGSPLFPGTSTLDQIERIMAGLPKPSREDLASVKSPYSSTILEKASIRKQHQYMFDRSGSTKSKATTEQVVRPSMMHLVTKSFHVVKGHYDLVTALLSRMKLKCSQSCRNRRPLDQLLTKADTNAVDMMYRMLHYNPHKRITAMEALKHPYVRRFYSPDDILTMSHHVVPPLDDNVQLSVPEYRNRLYQVSGIQLLSNFAPRCGVLYLLISVNV</sequence>
<dbReference type="InterPro" id="IPR011009">
    <property type="entry name" value="Kinase-like_dom_sf"/>
</dbReference>
<accession>A0A8J4SP89</accession>
<evidence type="ECO:0000256" key="2">
    <source>
        <dbReference type="ARBA" id="ARBA00022679"/>
    </source>
</evidence>
<dbReference type="Gene3D" id="3.30.200.20">
    <property type="entry name" value="Phosphorylase Kinase, domain 1"/>
    <property type="match status" value="1"/>
</dbReference>
<evidence type="ECO:0000256" key="1">
    <source>
        <dbReference type="ARBA" id="ARBA00022527"/>
    </source>
</evidence>
<evidence type="ECO:0000256" key="3">
    <source>
        <dbReference type="ARBA" id="ARBA00022741"/>
    </source>
</evidence>
<dbReference type="GO" id="GO:0004707">
    <property type="term" value="F:MAP kinase activity"/>
    <property type="evidence" value="ECO:0007669"/>
    <property type="project" value="InterPro"/>
</dbReference>
<dbReference type="InterPro" id="IPR003527">
    <property type="entry name" value="MAP_kinase_CS"/>
</dbReference>
<evidence type="ECO:0000256" key="5">
    <source>
        <dbReference type="ARBA" id="ARBA00022840"/>
    </source>
</evidence>
<dbReference type="Proteomes" id="UP000748531">
    <property type="component" value="Unassembled WGS sequence"/>
</dbReference>